<gene>
    <name evidence="2" type="ORF">BJ212DRAFT_1300947</name>
</gene>
<dbReference type="AlphaFoldDB" id="A0A9P7E856"/>
<evidence type="ECO:0000313" key="2">
    <source>
        <dbReference type="EMBL" id="KAG1813541.1"/>
    </source>
</evidence>
<evidence type="ECO:0000256" key="1">
    <source>
        <dbReference type="SAM" id="MobiDB-lite"/>
    </source>
</evidence>
<dbReference type="GeneID" id="64627078"/>
<proteinExistence type="predicted"/>
<dbReference type="RefSeq" id="XP_041191302.1">
    <property type="nucleotide sequence ID" value="XM_041333061.1"/>
</dbReference>
<accession>A0A9P7E856</accession>
<feature type="compositionally biased region" description="Basic and acidic residues" evidence="1">
    <location>
        <begin position="115"/>
        <end position="130"/>
    </location>
</feature>
<name>A0A9P7E856_9AGAM</name>
<feature type="region of interest" description="Disordered" evidence="1">
    <location>
        <begin position="99"/>
        <end position="130"/>
    </location>
</feature>
<keyword evidence="3" id="KW-1185">Reference proteome</keyword>
<sequence length="140" mass="15510">MSPPYLLRMSQTLDRRKTVVHAIEEHSRAVGATYRTVAVAGALSTTITQDDYVHELVHRKVAQLFNIQIIHTGFGTPKTLWGASGGLYVHPDSVELSGIADPKISAPTRLSPTRQCERQRADDSDNPLDKILHLRNMGPE</sequence>
<protein>
    <submittedName>
        <fullName evidence="2">Uncharacterized protein</fullName>
    </submittedName>
</protein>
<organism evidence="2 3">
    <name type="scientific">Suillus subaureus</name>
    <dbReference type="NCBI Taxonomy" id="48587"/>
    <lineage>
        <taxon>Eukaryota</taxon>
        <taxon>Fungi</taxon>
        <taxon>Dikarya</taxon>
        <taxon>Basidiomycota</taxon>
        <taxon>Agaricomycotina</taxon>
        <taxon>Agaricomycetes</taxon>
        <taxon>Agaricomycetidae</taxon>
        <taxon>Boletales</taxon>
        <taxon>Suillineae</taxon>
        <taxon>Suillaceae</taxon>
        <taxon>Suillus</taxon>
    </lineage>
</organism>
<dbReference type="Proteomes" id="UP000807769">
    <property type="component" value="Unassembled WGS sequence"/>
</dbReference>
<evidence type="ECO:0000313" key="3">
    <source>
        <dbReference type="Proteomes" id="UP000807769"/>
    </source>
</evidence>
<comment type="caution">
    <text evidence="2">The sequence shown here is derived from an EMBL/GenBank/DDBJ whole genome shotgun (WGS) entry which is preliminary data.</text>
</comment>
<dbReference type="EMBL" id="JABBWG010000023">
    <property type="protein sequence ID" value="KAG1813541.1"/>
    <property type="molecule type" value="Genomic_DNA"/>
</dbReference>
<reference evidence="2" key="1">
    <citation type="journal article" date="2020" name="New Phytol.">
        <title>Comparative genomics reveals dynamic genome evolution in host specialist ectomycorrhizal fungi.</title>
        <authorList>
            <person name="Lofgren L.A."/>
            <person name="Nguyen N.H."/>
            <person name="Vilgalys R."/>
            <person name="Ruytinx J."/>
            <person name="Liao H.L."/>
            <person name="Branco S."/>
            <person name="Kuo A."/>
            <person name="LaButti K."/>
            <person name="Lipzen A."/>
            <person name="Andreopoulos W."/>
            <person name="Pangilinan J."/>
            <person name="Riley R."/>
            <person name="Hundley H."/>
            <person name="Na H."/>
            <person name="Barry K."/>
            <person name="Grigoriev I.V."/>
            <person name="Stajich J.E."/>
            <person name="Kennedy P.G."/>
        </authorList>
    </citation>
    <scope>NUCLEOTIDE SEQUENCE</scope>
    <source>
        <strain evidence="2">MN1</strain>
    </source>
</reference>